<keyword evidence="16" id="KW-1185">Reference proteome</keyword>
<gene>
    <name evidence="15" type="ORF">ACFOEB_15845</name>
</gene>
<organism evidence="15 16">
    <name type="scientific">Gilvimarinus japonicus</name>
    <dbReference type="NCBI Taxonomy" id="1796469"/>
    <lineage>
        <taxon>Bacteria</taxon>
        <taxon>Pseudomonadati</taxon>
        <taxon>Pseudomonadota</taxon>
        <taxon>Gammaproteobacteria</taxon>
        <taxon>Cellvibrionales</taxon>
        <taxon>Cellvibrionaceae</taxon>
        <taxon>Gilvimarinus</taxon>
    </lineage>
</organism>
<evidence type="ECO:0000313" key="15">
    <source>
        <dbReference type="EMBL" id="MFC3156684.1"/>
    </source>
</evidence>
<sequence length="757" mass="84065">MTTTKISIAVLMTALLSVKAGAQAPAVEEITVWGTQDEGSSAERVGPTSVLNPQDLTSINVATTEDVVKYEPSLVIRRRFIGDSNGTLGIRSANMFQTSRSMVFADGVPLHYLLQSRWSGAPRWTMVSASEIARVDVIYGPFSAEYSGNAMGGVVNIETAIPQERQVHVDGSFFSQSFNDYGFDDDVSGYKGFASYGDKFGDLSVYLSYNHLENDSQPQSFYYAGNSAADTTATSVTGGILGADSQDVERLYFGDTGVINTTTDNLKFKTGYEFGRFSTLLNVAYEDRHSDTGRANSYLTTASGESFWGGTIEQDGQYYSVPSNRLNVSSADRRSLSLGLRLLGELTEQTTLEANVSQFDILEDVTRSSATNPMHPDYNLMGQVADYDDTGWQTADVKLSVNDFVVPGLDFITGARYEAYELNYDVYASDNYLASSKDAYTSRSGGRTDIAAVFAQFNWQLSEQWDVSFGGRYEDWRSDGGYYSNDDAATPEFDLEKVPGNDIARFSPKFSLGYSPAPQWQLRYSIGQAYRFAIVEELFSQYEAYNSVSEANPELKPEDGLHQNLMLQRELDNGYLRVNIYQDDIDDSIESQATTLPGGTSIRTFIPIDSVRTRGVEFIANAYNLWLENLDVRFNLAYTDAEIRRNAADPSIEGNQVPRMPKWRGNLLATYHLSDKWDVGGSVQYASNSYGRLDNTDTADNVYGAQDGYTRLGFKSSYQFSKHFKAGVGIDNLTNEIAYVAHPWPGRTLYVNFSYDW</sequence>
<evidence type="ECO:0000259" key="13">
    <source>
        <dbReference type="Pfam" id="PF00593"/>
    </source>
</evidence>
<dbReference type="InterPro" id="IPR012910">
    <property type="entry name" value="Plug_dom"/>
</dbReference>
<evidence type="ECO:0000256" key="6">
    <source>
        <dbReference type="ARBA" id="ARBA00023065"/>
    </source>
</evidence>
<dbReference type="PROSITE" id="PS52016">
    <property type="entry name" value="TONB_DEPENDENT_REC_3"/>
    <property type="match status" value="1"/>
</dbReference>
<evidence type="ECO:0000256" key="5">
    <source>
        <dbReference type="ARBA" id="ARBA00022729"/>
    </source>
</evidence>
<feature type="signal peptide" evidence="12">
    <location>
        <begin position="1"/>
        <end position="22"/>
    </location>
</feature>
<dbReference type="InterPro" id="IPR039426">
    <property type="entry name" value="TonB-dep_rcpt-like"/>
</dbReference>
<evidence type="ECO:0000256" key="9">
    <source>
        <dbReference type="ARBA" id="ARBA00023237"/>
    </source>
</evidence>
<dbReference type="PANTHER" id="PTHR30069:SF53">
    <property type="entry name" value="COLICIN I RECEPTOR-RELATED"/>
    <property type="match status" value="1"/>
</dbReference>
<keyword evidence="2 10" id="KW-0813">Transport</keyword>
<evidence type="ECO:0000256" key="7">
    <source>
        <dbReference type="ARBA" id="ARBA00023077"/>
    </source>
</evidence>
<dbReference type="Pfam" id="PF07715">
    <property type="entry name" value="Plug"/>
    <property type="match status" value="1"/>
</dbReference>
<dbReference type="InterPro" id="IPR000531">
    <property type="entry name" value="Beta-barrel_TonB"/>
</dbReference>
<evidence type="ECO:0000256" key="4">
    <source>
        <dbReference type="ARBA" id="ARBA00022692"/>
    </source>
</evidence>
<evidence type="ECO:0000256" key="12">
    <source>
        <dbReference type="SAM" id="SignalP"/>
    </source>
</evidence>
<reference evidence="16" key="1">
    <citation type="journal article" date="2019" name="Int. J. Syst. Evol. Microbiol.">
        <title>The Global Catalogue of Microorganisms (GCM) 10K type strain sequencing project: providing services to taxonomists for standard genome sequencing and annotation.</title>
        <authorList>
            <consortium name="The Broad Institute Genomics Platform"/>
            <consortium name="The Broad Institute Genome Sequencing Center for Infectious Disease"/>
            <person name="Wu L."/>
            <person name="Ma J."/>
        </authorList>
    </citation>
    <scope>NUCLEOTIDE SEQUENCE [LARGE SCALE GENOMIC DNA]</scope>
    <source>
        <strain evidence="16">KCTC 52141</strain>
    </source>
</reference>
<name>A0ABV7HVK4_9GAMM</name>
<keyword evidence="8 10" id="KW-0472">Membrane</keyword>
<dbReference type="RefSeq" id="WP_382418030.1">
    <property type="nucleotide sequence ID" value="NZ_AP031500.1"/>
</dbReference>
<evidence type="ECO:0000256" key="3">
    <source>
        <dbReference type="ARBA" id="ARBA00022452"/>
    </source>
</evidence>
<keyword evidence="9 10" id="KW-0998">Cell outer membrane</keyword>
<evidence type="ECO:0000256" key="11">
    <source>
        <dbReference type="RuleBase" id="RU003357"/>
    </source>
</evidence>
<feature type="domain" description="TonB-dependent receptor plug" evidence="14">
    <location>
        <begin position="46"/>
        <end position="154"/>
    </location>
</feature>
<dbReference type="Gene3D" id="2.40.170.20">
    <property type="entry name" value="TonB-dependent receptor, beta-barrel domain"/>
    <property type="match status" value="1"/>
</dbReference>
<keyword evidence="4 10" id="KW-0812">Transmembrane</keyword>
<evidence type="ECO:0000313" key="16">
    <source>
        <dbReference type="Proteomes" id="UP001595548"/>
    </source>
</evidence>
<keyword evidence="3 10" id="KW-1134">Transmembrane beta strand</keyword>
<dbReference type="Gene3D" id="2.170.130.10">
    <property type="entry name" value="TonB-dependent receptor, plug domain"/>
    <property type="match status" value="1"/>
</dbReference>
<dbReference type="EMBL" id="JBHRTL010000031">
    <property type="protein sequence ID" value="MFC3156684.1"/>
    <property type="molecule type" value="Genomic_DNA"/>
</dbReference>
<evidence type="ECO:0000256" key="2">
    <source>
        <dbReference type="ARBA" id="ARBA00022448"/>
    </source>
</evidence>
<dbReference type="InterPro" id="IPR036942">
    <property type="entry name" value="Beta-barrel_TonB_sf"/>
</dbReference>
<dbReference type="Pfam" id="PF00593">
    <property type="entry name" value="TonB_dep_Rec_b-barrel"/>
    <property type="match status" value="1"/>
</dbReference>
<dbReference type="Proteomes" id="UP001595548">
    <property type="component" value="Unassembled WGS sequence"/>
</dbReference>
<keyword evidence="6" id="KW-0406">Ion transport</keyword>
<feature type="domain" description="TonB-dependent receptor-like beta-barrel" evidence="13">
    <location>
        <begin position="260"/>
        <end position="733"/>
    </location>
</feature>
<dbReference type="InterPro" id="IPR037066">
    <property type="entry name" value="Plug_dom_sf"/>
</dbReference>
<feature type="chain" id="PRO_5047263535" evidence="12">
    <location>
        <begin position="23"/>
        <end position="757"/>
    </location>
</feature>
<keyword evidence="7 11" id="KW-0798">TonB box</keyword>
<evidence type="ECO:0000256" key="8">
    <source>
        <dbReference type="ARBA" id="ARBA00023136"/>
    </source>
</evidence>
<dbReference type="CDD" id="cd01347">
    <property type="entry name" value="ligand_gated_channel"/>
    <property type="match status" value="1"/>
</dbReference>
<proteinExistence type="inferred from homology"/>
<accession>A0ABV7HVK4</accession>
<evidence type="ECO:0000256" key="1">
    <source>
        <dbReference type="ARBA" id="ARBA00004571"/>
    </source>
</evidence>
<keyword evidence="15" id="KW-0675">Receptor</keyword>
<dbReference type="PANTHER" id="PTHR30069">
    <property type="entry name" value="TONB-DEPENDENT OUTER MEMBRANE RECEPTOR"/>
    <property type="match status" value="1"/>
</dbReference>
<evidence type="ECO:0000256" key="10">
    <source>
        <dbReference type="PROSITE-ProRule" id="PRU01360"/>
    </source>
</evidence>
<comment type="subcellular location">
    <subcellularLocation>
        <location evidence="1 10">Cell outer membrane</location>
        <topology evidence="1 10">Multi-pass membrane protein</topology>
    </subcellularLocation>
</comment>
<dbReference type="SUPFAM" id="SSF56935">
    <property type="entry name" value="Porins"/>
    <property type="match status" value="1"/>
</dbReference>
<comment type="caution">
    <text evidence="15">The sequence shown here is derived from an EMBL/GenBank/DDBJ whole genome shotgun (WGS) entry which is preliminary data.</text>
</comment>
<protein>
    <submittedName>
        <fullName evidence="15">TonB-dependent receptor</fullName>
    </submittedName>
</protein>
<comment type="similarity">
    <text evidence="10 11">Belongs to the TonB-dependent receptor family.</text>
</comment>
<keyword evidence="5 12" id="KW-0732">Signal</keyword>
<evidence type="ECO:0000259" key="14">
    <source>
        <dbReference type="Pfam" id="PF07715"/>
    </source>
</evidence>